<comment type="caution">
    <text evidence="1">The sequence shown here is derived from an EMBL/GenBank/DDBJ whole genome shotgun (WGS) entry which is preliminary data.</text>
</comment>
<sequence length="171" mass="18904">MPHIADNVNLLPHRVCLTSLTFINSSFLPYVTISSLLPHIALIAPSISLTSPHHNHCCSCNHIVVITGTTSQHLLLLEPHHNTCCCWNLITTPVVAGTTSQHLLLLEPHHNTCCCWNHITTPVVAGTTSQHLLLLEPHHNTCCCWNHITTPVVVNTSITNGGSWRRHIYTC</sequence>
<evidence type="ECO:0000313" key="2">
    <source>
        <dbReference type="Proteomes" id="UP001292094"/>
    </source>
</evidence>
<evidence type="ECO:0000313" key="1">
    <source>
        <dbReference type="EMBL" id="KAK4302053.1"/>
    </source>
</evidence>
<dbReference type="AlphaFoldDB" id="A0AAE1P5B2"/>
<proteinExistence type="predicted"/>
<reference evidence="1" key="1">
    <citation type="submission" date="2023-11" db="EMBL/GenBank/DDBJ databases">
        <title>Genome assemblies of two species of porcelain crab, Petrolisthes cinctipes and Petrolisthes manimaculis (Anomura: Porcellanidae).</title>
        <authorList>
            <person name="Angst P."/>
        </authorList>
    </citation>
    <scope>NUCLEOTIDE SEQUENCE</scope>
    <source>
        <strain evidence="1">PB745_02</strain>
        <tissue evidence="1">Gill</tissue>
    </source>
</reference>
<keyword evidence="2" id="KW-1185">Reference proteome</keyword>
<gene>
    <name evidence="1" type="ORF">Pmani_025836</name>
</gene>
<accession>A0AAE1P5B2</accession>
<name>A0AAE1P5B2_9EUCA</name>
<protein>
    <submittedName>
        <fullName evidence="1">Uncharacterized protein</fullName>
    </submittedName>
</protein>
<dbReference type="Proteomes" id="UP001292094">
    <property type="component" value="Unassembled WGS sequence"/>
</dbReference>
<dbReference type="EMBL" id="JAWZYT010002787">
    <property type="protein sequence ID" value="KAK4302053.1"/>
    <property type="molecule type" value="Genomic_DNA"/>
</dbReference>
<organism evidence="1 2">
    <name type="scientific">Petrolisthes manimaculis</name>
    <dbReference type="NCBI Taxonomy" id="1843537"/>
    <lineage>
        <taxon>Eukaryota</taxon>
        <taxon>Metazoa</taxon>
        <taxon>Ecdysozoa</taxon>
        <taxon>Arthropoda</taxon>
        <taxon>Crustacea</taxon>
        <taxon>Multicrustacea</taxon>
        <taxon>Malacostraca</taxon>
        <taxon>Eumalacostraca</taxon>
        <taxon>Eucarida</taxon>
        <taxon>Decapoda</taxon>
        <taxon>Pleocyemata</taxon>
        <taxon>Anomura</taxon>
        <taxon>Galatheoidea</taxon>
        <taxon>Porcellanidae</taxon>
        <taxon>Petrolisthes</taxon>
    </lineage>
</organism>